<dbReference type="EMBL" id="FMCT01000010">
    <property type="protein sequence ID" value="SCF37869.1"/>
    <property type="molecule type" value="Genomic_DNA"/>
</dbReference>
<evidence type="ECO:0000256" key="1">
    <source>
        <dbReference type="ARBA" id="ARBA00022617"/>
    </source>
</evidence>
<dbReference type="GO" id="GO:0046872">
    <property type="term" value="F:metal ion binding"/>
    <property type="evidence" value="ECO:0007669"/>
    <property type="project" value="UniProtKB-KW"/>
</dbReference>
<dbReference type="Gene3D" id="3.90.440.10">
    <property type="entry name" value="Nitric Oxide Synthase,Heme Domain,Chain A domain 2"/>
    <property type="match status" value="1"/>
</dbReference>
<protein>
    <submittedName>
        <fullName evidence="6">Nitric-oxide synthase</fullName>
    </submittedName>
</protein>
<dbReference type="AlphaFoldDB" id="A0A1C4ZY59"/>
<dbReference type="STRING" id="47853.TK50_31355"/>
<evidence type="ECO:0000256" key="2">
    <source>
        <dbReference type="ARBA" id="ARBA00022723"/>
    </source>
</evidence>
<dbReference type="InterPro" id="IPR036119">
    <property type="entry name" value="NOS_N_sf"/>
</dbReference>
<organism evidence="6 7">
    <name type="scientific">Micromonospora carbonacea</name>
    <dbReference type="NCBI Taxonomy" id="47853"/>
    <lineage>
        <taxon>Bacteria</taxon>
        <taxon>Bacillati</taxon>
        <taxon>Actinomycetota</taxon>
        <taxon>Actinomycetes</taxon>
        <taxon>Micromonosporales</taxon>
        <taxon>Micromonosporaceae</taxon>
        <taxon>Micromonospora</taxon>
    </lineage>
</organism>
<proteinExistence type="predicted"/>
<keyword evidence="1" id="KW-0349">Heme</keyword>
<dbReference type="PANTHER" id="PTHR43410">
    <property type="entry name" value="NITRIC OXIDE SYNTHASE OXYGENASE"/>
    <property type="match status" value="1"/>
</dbReference>
<accession>A0A1C4ZY59</accession>
<keyword evidence="4" id="KW-0408">Iron</keyword>
<keyword evidence="2" id="KW-0479">Metal-binding</keyword>
<dbReference type="PANTHER" id="PTHR43410:SF1">
    <property type="entry name" value="NITRIC OXIDE SYNTHASE"/>
    <property type="match status" value="1"/>
</dbReference>
<evidence type="ECO:0000259" key="5">
    <source>
        <dbReference type="Pfam" id="PF02898"/>
    </source>
</evidence>
<dbReference type="GO" id="GO:0004517">
    <property type="term" value="F:nitric-oxide synthase activity"/>
    <property type="evidence" value="ECO:0007669"/>
    <property type="project" value="InterPro"/>
</dbReference>
<sequence length="422" mass="46452">MQTDSQAGVTLVDVGGPALGGSGCPVAHAPGPLPPPAPAGDLLAEATEFLHLFHAERRLPGVAARIAQVREEIAVTGTYRHTREELTHGAKVAWRQSVRCVGRVRWAGLRVRDRRDVTTVAGIAQELARHLAAADNGGRIQSVMTVFAPDRPGVGPRARIWNDQLIRYCGHRVADGSVLGDPAQLPMTDAALALGWRPPPAPGRFDLLPWVIETAYEDPTLVRVPRDLVREVALTHPAYPWFAGLRLRWHAVPVISNMRLRVGGVDYSCAPFNGHYLSDEIGTRNMGDRDRYDQLLTVARGLGLDTSREDTLWREHAALVINQAVLHSFRLAGVRVSDPHTESELFLRFCAQEERAGRPVHGDWSWLNGSVGWAALHAVHHRYYDPGVPNPNLWPTPRAYGAAGAPEATLRARHDAARWRED</sequence>
<evidence type="ECO:0000313" key="7">
    <source>
        <dbReference type="Proteomes" id="UP000183585"/>
    </source>
</evidence>
<evidence type="ECO:0000313" key="6">
    <source>
        <dbReference type="EMBL" id="SCF37869.1"/>
    </source>
</evidence>
<name>A0A1C4ZY59_9ACTN</name>
<dbReference type="InterPro" id="IPR050607">
    <property type="entry name" value="NOS"/>
</dbReference>
<dbReference type="InterPro" id="IPR004030">
    <property type="entry name" value="NOS_N"/>
</dbReference>
<dbReference type="Gene3D" id="3.90.1230.10">
    <property type="entry name" value="Nitric Oxide Synthase, Chain A, domain 3"/>
    <property type="match status" value="1"/>
</dbReference>
<dbReference type="Pfam" id="PF02898">
    <property type="entry name" value="NO_synthase"/>
    <property type="match status" value="1"/>
</dbReference>
<dbReference type="InterPro" id="IPR044940">
    <property type="entry name" value="NOS_dom_2"/>
</dbReference>
<evidence type="ECO:0000256" key="4">
    <source>
        <dbReference type="ARBA" id="ARBA00023004"/>
    </source>
</evidence>
<keyword evidence="7" id="KW-1185">Reference proteome</keyword>
<dbReference type="InterPro" id="IPR044944">
    <property type="entry name" value="NOS_dom_3"/>
</dbReference>
<dbReference type="SUPFAM" id="SSF56512">
    <property type="entry name" value="Nitric oxide (NO) synthase oxygenase domain"/>
    <property type="match status" value="1"/>
</dbReference>
<evidence type="ECO:0000256" key="3">
    <source>
        <dbReference type="ARBA" id="ARBA00023002"/>
    </source>
</evidence>
<feature type="domain" description="Nitric oxide synthase (NOS)" evidence="5">
    <location>
        <begin position="41"/>
        <end position="393"/>
    </location>
</feature>
<keyword evidence="3" id="KW-0560">Oxidoreductase</keyword>
<dbReference type="InterPro" id="IPR044943">
    <property type="entry name" value="NOS_dom_1"/>
</dbReference>
<dbReference type="Proteomes" id="UP000183585">
    <property type="component" value="Unassembled WGS sequence"/>
</dbReference>
<gene>
    <name evidence="6" type="ORF">GA0070563_110155</name>
</gene>
<dbReference type="Gene3D" id="3.90.340.10">
    <property type="entry name" value="Nitric Oxide Synthase, Chain A, domain 1"/>
    <property type="match status" value="1"/>
</dbReference>
<dbReference type="GO" id="GO:0006809">
    <property type="term" value="P:nitric oxide biosynthetic process"/>
    <property type="evidence" value="ECO:0007669"/>
    <property type="project" value="InterPro"/>
</dbReference>
<reference evidence="7" key="1">
    <citation type="submission" date="2016-06" db="EMBL/GenBank/DDBJ databases">
        <authorList>
            <person name="Varghese N."/>
            <person name="Submissions Spin"/>
        </authorList>
    </citation>
    <scope>NUCLEOTIDE SEQUENCE [LARGE SCALE GENOMIC DNA]</scope>
    <source>
        <strain evidence="7">DSM 43168</strain>
    </source>
</reference>